<proteinExistence type="predicted"/>
<dbReference type="Proteomes" id="UP000824261">
    <property type="component" value="Unassembled WGS sequence"/>
</dbReference>
<dbReference type="EMBL" id="DVGB01000041">
    <property type="protein sequence ID" value="HIR01285.1"/>
    <property type="molecule type" value="Genomic_DNA"/>
</dbReference>
<feature type="region of interest" description="Disordered" evidence="1">
    <location>
        <begin position="1"/>
        <end position="29"/>
    </location>
</feature>
<comment type="caution">
    <text evidence="2">The sequence shown here is derived from an EMBL/GenBank/DDBJ whole genome shotgun (WGS) entry which is preliminary data.</text>
</comment>
<evidence type="ECO:0000313" key="3">
    <source>
        <dbReference type="Proteomes" id="UP000824261"/>
    </source>
</evidence>
<protein>
    <submittedName>
        <fullName evidence="2">Uncharacterized protein</fullName>
    </submittedName>
</protein>
<organism evidence="2 3">
    <name type="scientific">Candidatus Aveggerthella stercoripullorum</name>
    <dbReference type="NCBI Taxonomy" id="2840688"/>
    <lineage>
        <taxon>Bacteria</taxon>
        <taxon>Bacillati</taxon>
        <taxon>Actinomycetota</taxon>
        <taxon>Coriobacteriia</taxon>
        <taxon>Eggerthellales</taxon>
        <taxon>Eggerthellaceae</taxon>
        <taxon>Eggerthellaceae incertae sedis</taxon>
        <taxon>Candidatus Aveggerthella</taxon>
    </lineage>
</organism>
<dbReference type="AlphaFoldDB" id="A0A9D0ZZZ3"/>
<feature type="non-terminal residue" evidence="2">
    <location>
        <position position="196"/>
    </location>
</feature>
<accession>A0A9D0ZZZ3</accession>
<evidence type="ECO:0000256" key="1">
    <source>
        <dbReference type="SAM" id="MobiDB-lite"/>
    </source>
</evidence>
<reference evidence="2" key="2">
    <citation type="journal article" date="2021" name="PeerJ">
        <title>Extensive microbial diversity within the chicken gut microbiome revealed by metagenomics and culture.</title>
        <authorList>
            <person name="Gilroy R."/>
            <person name="Ravi A."/>
            <person name="Getino M."/>
            <person name="Pursley I."/>
            <person name="Horton D.L."/>
            <person name="Alikhan N.F."/>
            <person name="Baker D."/>
            <person name="Gharbi K."/>
            <person name="Hall N."/>
            <person name="Watson M."/>
            <person name="Adriaenssens E.M."/>
            <person name="Foster-Nyarko E."/>
            <person name="Jarju S."/>
            <person name="Secka A."/>
            <person name="Antonio M."/>
            <person name="Oren A."/>
            <person name="Chaudhuri R.R."/>
            <person name="La Ragione R."/>
            <person name="Hildebrand F."/>
            <person name="Pallen M.J."/>
        </authorList>
    </citation>
    <scope>NUCLEOTIDE SEQUENCE</scope>
    <source>
        <strain evidence="2">ChiGjej1B1-2707</strain>
    </source>
</reference>
<gene>
    <name evidence="2" type="ORF">IAA69_03375</name>
</gene>
<reference evidence="2" key="1">
    <citation type="submission" date="2020-10" db="EMBL/GenBank/DDBJ databases">
        <authorList>
            <person name="Gilroy R."/>
        </authorList>
    </citation>
    <scope>NUCLEOTIDE SEQUENCE</scope>
    <source>
        <strain evidence="2">ChiGjej1B1-2707</strain>
    </source>
</reference>
<sequence>MKESTPSFDPRPTVPTAGTTPCPHLRDGKRLHAPVAHSPWREAAASRTNPKKRIVWKSSASRQPGAATPLAKIAGCALSVALAASALCAPCAAYAAEGTTDVLLVANDEQISVTVPASLPVAVKTDGTFVVPTLSIENNSVFDVHVDSIKTLTAPDFSLVAEEAFAESDGDNTLWMSLESEDGENVDLASCIDLPG</sequence>
<evidence type="ECO:0000313" key="2">
    <source>
        <dbReference type="EMBL" id="HIR01285.1"/>
    </source>
</evidence>
<name>A0A9D0ZZZ3_9ACTN</name>